<proteinExistence type="predicted"/>
<evidence type="ECO:0000313" key="1">
    <source>
        <dbReference type="EMBL" id="MBB3954818.1"/>
    </source>
</evidence>
<dbReference type="EMBL" id="JACIDX010000006">
    <property type="protein sequence ID" value="MBB3954818.1"/>
    <property type="molecule type" value="Genomic_DNA"/>
</dbReference>
<keyword evidence="2" id="KW-1185">Reference proteome</keyword>
<sequence length="69" mass="7418">MSKTYRCFAEKIENYRVAFAASQKADGHECGDSEIKGVAPFLDIQQGADDPAMKGANLAQDRPGVIAQS</sequence>
<dbReference type="AlphaFoldDB" id="A0A7W6CI59"/>
<dbReference type="Proteomes" id="UP000548867">
    <property type="component" value="Unassembled WGS sequence"/>
</dbReference>
<evidence type="ECO:0000313" key="2">
    <source>
        <dbReference type="Proteomes" id="UP000548867"/>
    </source>
</evidence>
<dbReference type="RefSeq" id="WP_183624617.1">
    <property type="nucleotide sequence ID" value="NZ_JACIDX010000006.1"/>
</dbReference>
<organism evidence="1 2">
    <name type="scientific">Novosphingobium sediminicola</name>
    <dbReference type="NCBI Taxonomy" id="563162"/>
    <lineage>
        <taxon>Bacteria</taxon>
        <taxon>Pseudomonadati</taxon>
        <taxon>Pseudomonadota</taxon>
        <taxon>Alphaproteobacteria</taxon>
        <taxon>Sphingomonadales</taxon>
        <taxon>Sphingomonadaceae</taxon>
        <taxon>Novosphingobium</taxon>
    </lineage>
</organism>
<comment type="caution">
    <text evidence="1">The sequence shown here is derived from an EMBL/GenBank/DDBJ whole genome shotgun (WGS) entry which is preliminary data.</text>
</comment>
<protein>
    <submittedName>
        <fullName evidence="1">Uncharacterized protein</fullName>
    </submittedName>
</protein>
<gene>
    <name evidence="1" type="ORF">GGR38_001767</name>
</gene>
<accession>A0A7W6CI59</accession>
<reference evidence="1 2" key="1">
    <citation type="submission" date="2020-08" db="EMBL/GenBank/DDBJ databases">
        <title>Genomic Encyclopedia of Type Strains, Phase IV (KMG-IV): sequencing the most valuable type-strain genomes for metagenomic binning, comparative biology and taxonomic classification.</title>
        <authorList>
            <person name="Goeker M."/>
        </authorList>
    </citation>
    <scope>NUCLEOTIDE SEQUENCE [LARGE SCALE GENOMIC DNA]</scope>
    <source>
        <strain evidence="1 2">DSM 27057</strain>
    </source>
</reference>
<name>A0A7W6CI59_9SPHN</name>